<feature type="transmembrane region" description="Helical" evidence="8">
    <location>
        <begin position="187"/>
        <end position="216"/>
    </location>
</feature>
<dbReference type="STRING" id="1797532.A2729_04710"/>
<evidence type="ECO:0000256" key="3">
    <source>
        <dbReference type="ARBA" id="ARBA00022676"/>
    </source>
</evidence>
<dbReference type="EMBL" id="MHIB01000037">
    <property type="protein sequence ID" value="OGY43442.1"/>
    <property type="molecule type" value="Genomic_DNA"/>
</dbReference>
<feature type="transmembrane region" description="Helical" evidence="8">
    <location>
        <begin position="223"/>
        <end position="242"/>
    </location>
</feature>
<dbReference type="InterPro" id="IPR050297">
    <property type="entry name" value="LipidA_mod_glycosyltrf_83"/>
</dbReference>
<dbReference type="InterPro" id="IPR038731">
    <property type="entry name" value="RgtA/B/C-like"/>
</dbReference>
<dbReference type="GO" id="GO:0016763">
    <property type="term" value="F:pentosyltransferase activity"/>
    <property type="evidence" value="ECO:0007669"/>
    <property type="project" value="TreeGrafter"/>
</dbReference>
<evidence type="ECO:0000256" key="2">
    <source>
        <dbReference type="ARBA" id="ARBA00022475"/>
    </source>
</evidence>
<evidence type="ECO:0000259" key="9">
    <source>
        <dbReference type="Pfam" id="PF13231"/>
    </source>
</evidence>
<gene>
    <name evidence="10" type="ORF">A2729_04710</name>
</gene>
<keyword evidence="2" id="KW-1003">Cell membrane</keyword>
<keyword evidence="3" id="KW-0328">Glycosyltransferase</keyword>
<feature type="transmembrane region" description="Helical" evidence="8">
    <location>
        <begin position="365"/>
        <end position="388"/>
    </location>
</feature>
<accession>A0A1G1XTZ3</accession>
<keyword evidence="5 8" id="KW-0812">Transmembrane</keyword>
<evidence type="ECO:0000256" key="6">
    <source>
        <dbReference type="ARBA" id="ARBA00022989"/>
    </source>
</evidence>
<dbReference type="GO" id="GO:0005886">
    <property type="term" value="C:plasma membrane"/>
    <property type="evidence" value="ECO:0007669"/>
    <property type="project" value="UniProtKB-SubCell"/>
</dbReference>
<feature type="transmembrane region" description="Helical" evidence="8">
    <location>
        <begin position="299"/>
        <end position="315"/>
    </location>
</feature>
<reference evidence="10 11" key="1">
    <citation type="journal article" date="2016" name="Nat. Commun.">
        <title>Thousands of microbial genomes shed light on interconnected biogeochemical processes in an aquifer system.</title>
        <authorList>
            <person name="Anantharaman K."/>
            <person name="Brown C.T."/>
            <person name="Hug L.A."/>
            <person name="Sharon I."/>
            <person name="Castelle C.J."/>
            <person name="Probst A.J."/>
            <person name="Thomas B.C."/>
            <person name="Singh A."/>
            <person name="Wilkins M.J."/>
            <person name="Karaoz U."/>
            <person name="Brodie E.L."/>
            <person name="Williams K.H."/>
            <person name="Hubbard S.S."/>
            <person name="Banfield J.F."/>
        </authorList>
    </citation>
    <scope>NUCLEOTIDE SEQUENCE [LARGE SCALE GENOMIC DNA]</scope>
</reference>
<evidence type="ECO:0000256" key="5">
    <source>
        <dbReference type="ARBA" id="ARBA00022692"/>
    </source>
</evidence>
<feature type="transmembrane region" description="Helical" evidence="8">
    <location>
        <begin position="83"/>
        <end position="99"/>
    </location>
</feature>
<evidence type="ECO:0000313" key="11">
    <source>
        <dbReference type="Proteomes" id="UP000178930"/>
    </source>
</evidence>
<feature type="transmembrane region" description="Helical" evidence="8">
    <location>
        <begin position="133"/>
        <end position="152"/>
    </location>
</feature>
<evidence type="ECO:0000256" key="4">
    <source>
        <dbReference type="ARBA" id="ARBA00022679"/>
    </source>
</evidence>
<keyword evidence="4" id="KW-0808">Transferase</keyword>
<name>A0A1G1XTZ3_9BACT</name>
<feature type="transmembrane region" description="Helical" evidence="8">
    <location>
        <begin position="324"/>
        <end position="345"/>
    </location>
</feature>
<dbReference type="Proteomes" id="UP000178930">
    <property type="component" value="Unassembled WGS sequence"/>
</dbReference>
<feature type="transmembrane region" description="Helical" evidence="8">
    <location>
        <begin position="395"/>
        <end position="414"/>
    </location>
</feature>
<keyword evidence="7 8" id="KW-0472">Membrane</keyword>
<evidence type="ECO:0000256" key="8">
    <source>
        <dbReference type="SAM" id="Phobius"/>
    </source>
</evidence>
<feature type="transmembrane region" description="Helical" evidence="8">
    <location>
        <begin position="106"/>
        <end position="127"/>
    </location>
</feature>
<protein>
    <recommendedName>
        <fullName evidence="9">Glycosyltransferase RgtA/B/C/D-like domain-containing protein</fullName>
    </recommendedName>
</protein>
<comment type="subcellular location">
    <subcellularLocation>
        <location evidence="1">Cell membrane</location>
        <topology evidence="1">Multi-pass membrane protein</topology>
    </subcellularLocation>
</comment>
<dbReference type="Pfam" id="PF13231">
    <property type="entry name" value="PMT_2"/>
    <property type="match status" value="1"/>
</dbReference>
<dbReference type="PANTHER" id="PTHR33908">
    <property type="entry name" value="MANNOSYLTRANSFERASE YKCB-RELATED"/>
    <property type="match status" value="1"/>
</dbReference>
<feature type="transmembrane region" description="Helical" evidence="8">
    <location>
        <begin position="7"/>
        <end position="27"/>
    </location>
</feature>
<sequence length="523" mass="60461">MFKPITILIILAIIFGGIYFWLVTPVVTDANLSLRFDWPDEAANYFWIKNYAQTGQFAVFEPLNLVAKNQIHPRSFNVRDDGSLVPGSFLGLILFYGLLGKVFGSLLIIYFTPIFAVFGALAFYSIIKKFFDQKIALISAILLLFHPAWWYYSVTSLLPNVVFISLVLISLYFLLKIEKTKFLNLILSAFFAGLAVLIRPAELVWLLGIYLVFIIYQRKKLNLIRLTIFLALIFLLILPVLYHQQILFGDFLVSGYDQLQTDEINFCQTCKVVQSILLPFGFHPAQAVYNFWTHFVSRFWWWSLLAILGLVAYLVNQNRQKTEIFVYLLLSLFVFGWLIIYYGSWQFSDLLTVHLNTLGLSYVRYFLPLYILALPFVALGLLWLISIFKHQFQTLALIILTSILFYHSANLVLYQKADSIMPVRNRILSYQQIASEVNNLTPAESVIVTIRKDKVFFPERRVIHSFDALADNQELQEIILPLINQTAVYYYALEPESSLEVGNLKLAEIKKFGQEILYQVQLK</sequence>
<comment type="caution">
    <text evidence="10">The sequence shown here is derived from an EMBL/GenBank/DDBJ whole genome shotgun (WGS) entry which is preliminary data.</text>
</comment>
<evidence type="ECO:0000256" key="1">
    <source>
        <dbReference type="ARBA" id="ARBA00004651"/>
    </source>
</evidence>
<proteinExistence type="predicted"/>
<evidence type="ECO:0000313" key="10">
    <source>
        <dbReference type="EMBL" id="OGY43442.1"/>
    </source>
</evidence>
<dbReference type="AlphaFoldDB" id="A0A1G1XTZ3"/>
<feature type="transmembrane region" description="Helical" evidence="8">
    <location>
        <begin position="157"/>
        <end position="175"/>
    </location>
</feature>
<keyword evidence="6 8" id="KW-1133">Transmembrane helix</keyword>
<evidence type="ECO:0000256" key="7">
    <source>
        <dbReference type="ARBA" id="ARBA00023136"/>
    </source>
</evidence>
<dbReference type="PANTHER" id="PTHR33908:SF11">
    <property type="entry name" value="MEMBRANE PROTEIN"/>
    <property type="match status" value="1"/>
</dbReference>
<feature type="domain" description="Glycosyltransferase RgtA/B/C/D-like" evidence="9">
    <location>
        <begin position="98"/>
        <end position="243"/>
    </location>
</feature>
<organism evidence="10 11">
    <name type="scientific">Candidatus Buchananbacteria bacterium RIFCSPHIGHO2_01_FULL_39_14</name>
    <dbReference type="NCBI Taxonomy" id="1797532"/>
    <lineage>
        <taxon>Bacteria</taxon>
        <taxon>Candidatus Buchananiibacteriota</taxon>
    </lineage>
</organism>
<dbReference type="GO" id="GO:0009103">
    <property type="term" value="P:lipopolysaccharide biosynthetic process"/>
    <property type="evidence" value="ECO:0007669"/>
    <property type="project" value="UniProtKB-ARBA"/>
</dbReference>